<gene>
    <name evidence="1" type="ORF">TNCT_148771</name>
</gene>
<sequence length="110" mass="12577">MRPMLVIGHPILAAVYDNKMSNKYFGFTIAKCLHKIAYFPVVQNEESRRQLLIGVTNEITENNIKRVYLIIEVMSPTDESHFNVFSDSEYHLIKAAISTCSIPLSEKETI</sequence>
<evidence type="ECO:0000313" key="2">
    <source>
        <dbReference type="Proteomes" id="UP000887116"/>
    </source>
</evidence>
<keyword evidence="2" id="KW-1185">Reference proteome</keyword>
<accession>A0A8X6KDF1</accession>
<proteinExistence type="predicted"/>
<reference evidence="1" key="1">
    <citation type="submission" date="2020-07" db="EMBL/GenBank/DDBJ databases">
        <title>Multicomponent nature underlies the extraordinary mechanical properties of spider dragline silk.</title>
        <authorList>
            <person name="Kono N."/>
            <person name="Nakamura H."/>
            <person name="Mori M."/>
            <person name="Yoshida Y."/>
            <person name="Ohtoshi R."/>
            <person name="Malay A.D."/>
            <person name="Moran D.A.P."/>
            <person name="Tomita M."/>
            <person name="Numata K."/>
            <person name="Arakawa K."/>
        </authorList>
    </citation>
    <scope>NUCLEOTIDE SEQUENCE</scope>
</reference>
<dbReference type="AlphaFoldDB" id="A0A8X6KDF1"/>
<comment type="caution">
    <text evidence="1">The sequence shown here is derived from an EMBL/GenBank/DDBJ whole genome shotgun (WGS) entry which is preliminary data.</text>
</comment>
<dbReference type="Proteomes" id="UP000887116">
    <property type="component" value="Unassembled WGS sequence"/>
</dbReference>
<organism evidence="1 2">
    <name type="scientific">Trichonephila clavata</name>
    <name type="common">Joro spider</name>
    <name type="synonym">Nephila clavata</name>
    <dbReference type="NCBI Taxonomy" id="2740835"/>
    <lineage>
        <taxon>Eukaryota</taxon>
        <taxon>Metazoa</taxon>
        <taxon>Ecdysozoa</taxon>
        <taxon>Arthropoda</taxon>
        <taxon>Chelicerata</taxon>
        <taxon>Arachnida</taxon>
        <taxon>Araneae</taxon>
        <taxon>Araneomorphae</taxon>
        <taxon>Entelegynae</taxon>
        <taxon>Araneoidea</taxon>
        <taxon>Nephilidae</taxon>
        <taxon>Trichonephila</taxon>
    </lineage>
</organism>
<evidence type="ECO:0000313" key="1">
    <source>
        <dbReference type="EMBL" id="GFQ68538.1"/>
    </source>
</evidence>
<dbReference type="EMBL" id="BMAO01000678">
    <property type="protein sequence ID" value="GFQ68538.1"/>
    <property type="molecule type" value="Genomic_DNA"/>
</dbReference>
<name>A0A8X6KDF1_TRICU</name>
<protein>
    <submittedName>
        <fullName evidence="1">Uncharacterized protein</fullName>
    </submittedName>
</protein>